<evidence type="ECO:0000256" key="2">
    <source>
        <dbReference type="ARBA" id="ARBA00022525"/>
    </source>
</evidence>
<dbReference type="Proteomes" id="UP000324907">
    <property type="component" value="Unassembled WGS sequence"/>
</dbReference>
<evidence type="ECO:0000256" key="3">
    <source>
        <dbReference type="ARBA" id="ARBA00022729"/>
    </source>
</evidence>
<dbReference type="Gene3D" id="2.20.100.10">
    <property type="entry name" value="Thrombospondin type-1 (TSP1) repeat"/>
    <property type="match status" value="3"/>
</dbReference>
<dbReference type="InterPro" id="IPR000884">
    <property type="entry name" value="TSP1_rpt"/>
</dbReference>
<dbReference type="GO" id="GO:0005576">
    <property type="term" value="C:extracellular region"/>
    <property type="evidence" value="ECO:0007669"/>
    <property type="project" value="UniProtKB-SubCell"/>
</dbReference>
<dbReference type="InterPro" id="IPR050439">
    <property type="entry name" value="ADAMTS_ADAMTS-like"/>
</dbReference>
<evidence type="ECO:0000313" key="7">
    <source>
        <dbReference type="Proteomes" id="UP000324907"/>
    </source>
</evidence>
<organism evidence="6 7">
    <name type="scientific">Cafeteria roenbergensis</name>
    <name type="common">Marine flagellate</name>
    <dbReference type="NCBI Taxonomy" id="33653"/>
    <lineage>
        <taxon>Eukaryota</taxon>
        <taxon>Sar</taxon>
        <taxon>Stramenopiles</taxon>
        <taxon>Bigyra</taxon>
        <taxon>Opalozoa</taxon>
        <taxon>Bicosoecida</taxon>
        <taxon>Cafeteriaceae</taxon>
        <taxon>Cafeteria</taxon>
    </lineage>
</organism>
<feature type="region of interest" description="Disordered" evidence="5">
    <location>
        <begin position="1592"/>
        <end position="1613"/>
    </location>
</feature>
<evidence type="ECO:0000256" key="5">
    <source>
        <dbReference type="SAM" id="MobiDB-lite"/>
    </source>
</evidence>
<dbReference type="SMART" id="SM00209">
    <property type="entry name" value="TSP1"/>
    <property type="match status" value="3"/>
</dbReference>
<gene>
    <name evidence="6" type="ORF">FNF28_04141</name>
</gene>
<dbReference type="FunFam" id="2.20.100.10:FF:000005">
    <property type="entry name" value="ADAM metallopeptidase with thrombospondin type 1 motif 9"/>
    <property type="match status" value="1"/>
</dbReference>
<reference evidence="6 7" key="1">
    <citation type="submission" date="2019-07" db="EMBL/GenBank/DDBJ databases">
        <title>Genomes of Cafeteria roenbergensis.</title>
        <authorList>
            <person name="Fischer M.G."/>
            <person name="Hackl T."/>
            <person name="Roman M."/>
        </authorList>
    </citation>
    <scope>NUCLEOTIDE SEQUENCE [LARGE SCALE GENOMIC DNA]</scope>
    <source>
        <strain evidence="6 7">RCC970-E3</strain>
    </source>
</reference>
<dbReference type="SUPFAM" id="SSF82895">
    <property type="entry name" value="TSP-1 type 1 repeat"/>
    <property type="match status" value="3"/>
</dbReference>
<accession>A0A5A8DGC6</accession>
<evidence type="ECO:0000256" key="1">
    <source>
        <dbReference type="ARBA" id="ARBA00004613"/>
    </source>
</evidence>
<dbReference type="EMBL" id="VLTL01000064">
    <property type="protein sequence ID" value="KAA0163664.1"/>
    <property type="molecule type" value="Genomic_DNA"/>
</dbReference>
<dbReference type="PANTHER" id="PTHR13723">
    <property type="entry name" value="ADAMTS A DISINTEGRIN AND METALLOPROTEASE WITH THROMBOSPONDIN MOTIFS PROTEASE"/>
    <property type="match status" value="1"/>
</dbReference>
<feature type="region of interest" description="Disordered" evidence="5">
    <location>
        <begin position="354"/>
        <end position="390"/>
    </location>
</feature>
<feature type="compositionally biased region" description="Low complexity" evidence="5">
    <location>
        <begin position="365"/>
        <end position="379"/>
    </location>
</feature>
<name>A0A5A8DGC6_CAFRO</name>
<feature type="compositionally biased region" description="Low complexity" evidence="5">
    <location>
        <begin position="1604"/>
        <end position="1613"/>
    </location>
</feature>
<proteinExistence type="predicted"/>
<dbReference type="PROSITE" id="PS50092">
    <property type="entry name" value="TSP1"/>
    <property type="match status" value="3"/>
</dbReference>
<comment type="subcellular location">
    <subcellularLocation>
        <location evidence="1">Secreted</location>
    </subcellularLocation>
</comment>
<keyword evidence="2" id="KW-0964">Secreted</keyword>
<keyword evidence="3" id="KW-0732">Signal</keyword>
<dbReference type="InterPro" id="IPR036383">
    <property type="entry name" value="TSP1_rpt_sf"/>
</dbReference>
<evidence type="ECO:0000313" key="6">
    <source>
        <dbReference type="EMBL" id="KAA0163664.1"/>
    </source>
</evidence>
<protein>
    <submittedName>
        <fullName evidence="6">Uncharacterized protein</fullName>
    </submittedName>
</protein>
<sequence length="1701" mass="180500">MLCIHRRASVLIKTKWSWATLQTATFKLQGAALFNLDIDLDNIDYARSASLSGRRLVPSPSSPKDVAPVTTIRIPLSTFTITIDVGFRFSYDALVSAKARVRGAGPAVSSNNVIAFGTTYNRANGGWKQIKERQLDFSTRRPWLDLSGTVVAVANFHATVQLSLFSVWPVEATITATTQARFSMGYDSSCSSQFEAELEMYGSATLSGEVGNIDYSLNLGFYSYDVELPGLPVGFQPLTLMSATRFQGSGLSGCVQAKSQSSSAWSRRLALPSAGPELKPTSTADEAAAGLGAAGLGVELEDPVHAARMLFHQGRAEGILVREASRRRLRCWSGRHSASDRCHELHRQLRSLPRQLAGDNNSTHTNATSSAGAGNSSSTPGDAPDLSLSQWEAGPWAPCSSDCGAGSQSRFVACQHPDLGVVDEGNCAHQMQPVGMQACRVECRGLTPEGTPLAAIRLPTESISIAPRNQGGAWGLQLFVAAVHLDEDDNGLSLMLEPQAAEAAASSGATTQADILATTFRPGKCPVVVPDAASTTNMWTDAALGTEAILLTASEMGLRHGDTVTTAILLRGSPAVSMVLRSRPFKELVPGFPTAVAIPVSRRDSAVDDATWNRTIGSHVASAVDCTSAGLLGGSSEPTTAFEAYATSNCGESWAANGLPLVGLALCNGHVESWWHDVDELATAVQDNWPLSPISSTGDGNASLPWPQRVAGKPNERSFVFRPREGAVGAVIDAMLQTADPNAAVSLRVGSISETGAWPSDSATDASPDLAPIGLSSFATVVVAGTDFVPGTALGVMASTPPGSPAYRLEVHATEIWRLIPGKEQVSTIPIGGTVYFELELPPTATFVRIELESLEGDADLFVRPNTPFRNRMSWDACNRAAGILIGRGVPGFEATNIAFQGLPESLQSYNYRPLDVVELTPTSGTMAPRYYIAVTAWVRSQFRIVAQAVEQLDVGVPVSRQVLPLQTSFFTGPPPSSNPEDETNLYADQRVRVPPGQPAGVTLNSGAENMFYPTVMEGFAGLSVAPVAPGFRAEAVSEYLASTSVARRMVLGVHGEFHDKTSVPSEPRLFPVTDLPADYDFRVASDVAPARRALGPGDESTFLRVDIPARTRTHVSIVSSQQQEPRDAAYLIRAKAGQLPTPDDFDDEALSTGRTTAFLNCEFEPRQAFLSVSANNAGSIKFDIIVAAEDASNCPEFVWVPGPWGDWSHSCEQATRTRDVRCTESATGRVVAPTFCSPAVGMKPAASEEANLGACVWVVSRWSACTKQCGGGQQFRTTDCLNGGGRGAKVLDAHCGEAPLQTRGCNMEHCRPEFWDPGPWRACSRRCGGGFRTRAVSCRQAVQGAPDVSVVADSDEACSEALAGPKPHSREACGTAACDESTFELVLQDFRVLQEAQAWTERALPADSMAFFLWEASAATKGVCIEASHVSPLREDSGVCSVTEQGRAADCLEAATNCMDAAANLSVSMTCFESGAACLGAIPCRIGNGDVGAPRAQDDEVPLAENAVSDAFAALRVLCADAHKVDGRASSPVATCYYLARDAAPGTSGDAVPGELDLFAAPVSPSMEAALSASVTETVPLPIPGAFSVESDSRRGRGFTPPSSSRTSLWSSASSMKTGTQHLWLWADEEPEFDKAGRLLIGVRALNRERRVTIRTAQLSSFPATFSGTLANQAVIKANQIRDGGLVLQVDLTSPTFAWI</sequence>
<comment type="caution">
    <text evidence="6">The sequence shown here is derived from an EMBL/GenBank/DDBJ whole genome shotgun (WGS) entry which is preliminary data.</text>
</comment>
<keyword evidence="4" id="KW-0677">Repeat</keyword>
<dbReference type="Pfam" id="PF19030">
    <property type="entry name" value="TSP1_ADAMTS"/>
    <property type="match status" value="4"/>
</dbReference>
<evidence type="ECO:0000256" key="4">
    <source>
        <dbReference type="ARBA" id="ARBA00022737"/>
    </source>
</evidence>